<sequence>MLYRLSPIWGRSDTQSEIDGNWYNFTSQYRKNLRSMDKAAIRSQIAAIEGKREFLVRLLERPDLGTLRIDVNQALEEMDDLIEEFRRTFPNGD</sequence>
<protein>
    <submittedName>
        <fullName evidence="1">Uncharacterized protein</fullName>
    </submittedName>
</protein>
<dbReference type="RefSeq" id="WP_264321292.1">
    <property type="nucleotide sequence ID" value="NZ_JADEXN010000146.1"/>
</dbReference>
<gene>
    <name evidence="1" type="ORF">IQ235_09735</name>
</gene>
<evidence type="ECO:0000313" key="1">
    <source>
        <dbReference type="EMBL" id="MBE9041059.1"/>
    </source>
</evidence>
<dbReference type="Proteomes" id="UP000621799">
    <property type="component" value="Unassembled WGS sequence"/>
</dbReference>
<keyword evidence="2" id="KW-1185">Reference proteome</keyword>
<comment type="caution">
    <text evidence="1">The sequence shown here is derived from an EMBL/GenBank/DDBJ whole genome shotgun (WGS) entry which is preliminary data.</text>
</comment>
<proteinExistence type="predicted"/>
<accession>A0A928VVE7</accession>
<dbReference type="AlphaFoldDB" id="A0A928VVE7"/>
<reference evidence="1" key="1">
    <citation type="submission" date="2020-10" db="EMBL/GenBank/DDBJ databases">
        <authorList>
            <person name="Castelo-Branco R."/>
            <person name="Eusebio N."/>
            <person name="Adriana R."/>
            <person name="Vieira A."/>
            <person name="Brugerolle De Fraissinette N."/>
            <person name="Rezende De Castro R."/>
            <person name="Schneider M.P."/>
            <person name="Vasconcelos V."/>
            <person name="Leao P.N."/>
        </authorList>
    </citation>
    <scope>NUCLEOTIDE SEQUENCE</scope>
    <source>
        <strain evidence="1">LEGE 11467</strain>
    </source>
</reference>
<name>A0A928VVE7_9CYAN</name>
<dbReference type="EMBL" id="JADEXN010000146">
    <property type="protein sequence ID" value="MBE9041059.1"/>
    <property type="molecule type" value="Genomic_DNA"/>
</dbReference>
<organism evidence="1 2">
    <name type="scientific">Zarconia navalis LEGE 11467</name>
    <dbReference type="NCBI Taxonomy" id="1828826"/>
    <lineage>
        <taxon>Bacteria</taxon>
        <taxon>Bacillati</taxon>
        <taxon>Cyanobacteriota</taxon>
        <taxon>Cyanophyceae</taxon>
        <taxon>Oscillatoriophycideae</taxon>
        <taxon>Oscillatoriales</taxon>
        <taxon>Oscillatoriales incertae sedis</taxon>
        <taxon>Zarconia</taxon>
        <taxon>Zarconia navalis</taxon>
    </lineage>
</organism>
<evidence type="ECO:0000313" key="2">
    <source>
        <dbReference type="Proteomes" id="UP000621799"/>
    </source>
</evidence>